<comment type="caution">
    <text evidence="1">The sequence shown here is derived from an EMBL/GenBank/DDBJ whole genome shotgun (WGS) entry which is preliminary data.</text>
</comment>
<dbReference type="RefSeq" id="WP_080189834.1">
    <property type="nucleotide sequence ID" value="NZ_MXXV01000078.1"/>
</dbReference>
<dbReference type="EMBL" id="DAAMFE010000038">
    <property type="protein sequence ID" value="HAC6396371.1"/>
    <property type="molecule type" value="Genomic_DNA"/>
</dbReference>
<gene>
    <name evidence="1" type="ORF">G0B06_25180</name>
</gene>
<name>A0A701QPU2_SALDE</name>
<evidence type="ECO:0008006" key="2">
    <source>
        <dbReference type="Google" id="ProtNLM"/>
    </source>
</evidence>
<accession>A0A701QPU2</accession>
<organism evidence="1">
    <name type="scientific">Salmonella derby</name>
    <dbReference type="NCBI Taxonomy" id="28144"/>
    <lineage>
        <taxon>Bacteria</taxon>
        <taxon>Pseudomonadati</taxon>
        <taxon>Pseudomonadota</taxon>
        <taxon>Gammaproteobacteria</taxon>
        <taxon>Enterobacterales</taxon>
        <taxon>Enterobacteriaceae</taxon>
        <taxon>Salmonella</taxon>
    </lineage>
</organism>
<reference evidence="1" key="2">
    <citation type="submission" date="2018-07" db="EMBL/GenBank/DDBJ databases">
        <authorList>
            <consortium name="NCBI Pathogen Detection Project"/>
        </authorList>
    </citation>
    <scope>NUCLEOTIDE SEQUENCE</scope>
    <source>
        <strain evidence="1">BCW_2672</strain>
    </source>
</reference>
<dbReference type="AlphaFoldDB" id="A0A701QPU2"/>
<proteinExistence type="predicted"/>
<reference evidence="1" key="1">
    <citation type="journal article" date="2018" name="Genome Biol.">
        <title>SKESA: strategic k-mer extension for scrupulous assemblies.</title>
        <authorList>
            <person name="Souvorov A."/>
            <person name="Agarwala R."/>
            <person name="Lipman D.J."/>
        </authorList>
    </citation>
    <scope>NUCLEOTIDE SEQUENCE</scope>
    <source>
        <strain evidence="1">BCW_2672</strain>
    </source>
</reference>
<protein>
    <recommendedName>
        <fullName evidence="2">Morphogenetic protein</fullName>
    </recommendedName>
</protein>
<evidence type="ECO:0000313" key="1">
    <source>
        <dbReference type="EMBL" id="HAC6396371.1"/>
    </source>
</evidence>
<sequence>MKERGMIFNGEMVRAILDGRKTQTRRVMKTQPEPSKTREGDYWFPSKKLESMVHVSDIVPGNSPIADCHLFFQEHCCPFGAVGDRIWVRETWAEAGASAPDLTLYRANYPEHVPPQYENVPTVTSICWTPSIFMPRWASRILLEITDVRVERLNSISQEDARAEGIIDGGCLNCGEPEPCGCANPEPDATDAFAYLWQSIYGQENWNANPWVWVIEFKRIEGGEA</sequence>